<accession>A0A5N5RMV2</accession>
<evidence type="ECO:0000313" key="11">
    <source>
        <dbReference type="Proteomes" id="UP000326336"/>
    </source>
</evidence>
<keyword evidence="8" id="KW-0175">Coiled coil</keyword>
<feature type="compositionally biased region" description="Low complexity" evidence="9">
    <location>
        <begin position="16"/>
        <end position="38"/>
    </location>
</feature>
<evidence type="ECO:0000256" key="1">
    <source>
        <dbReference type="ARBA" id="ARBA00009943"/>
    </source>
</evidence>
<keyword evidence="3 10" id="KW-0808">Transferase</keyword>
<evidence type="ECO:0000256" key="4">
    <source>
        <dbReference type="ARBA" id="ARBA00022960"/>
    </source>
</evidence>
<dbReference type="GO" id="GO:0071555">
    <property type="term" value="P:cell wall organization"/>
    <property type="evidence" value="ECO:0007669"/>
    <property type="project" value="UniProtKB-KW"/>
</dbReference>
<keyword evidence="11" id="KW-1185">Reference proteome</keyword>
<feature type="coiled-coil region" evidence="8">
    <location>
        <begin position="291"/>
        <end position="318"/>
    </location>
</feature>
<dbReference type="OrthoDB" id="9785911at2"/>
<evidence type="ECO:0000256" key="3">
    <source>
        <dbReference type="ARBA" id="ARBA00022679"/>
    </source>
</evidence>
<dbReference type="AlphaFoldDB" id="A0A5N5RMV2"/>
<dbReference type="GO" id="GO:0016755">
    <property type="term" value="F:aminoacyltransferase activity"/>
    <property type="evidence" value="ECO:0007669"/>
    <property type="project" value="InterPro"/>
</dbReference>
<dbReference type="SUPFAM" id="SSF55729">
    <property type="entry name" value="Acyl-CoA N-acyltransferases (Nat)"/>
    <property type="match status" value="2"/>
</dbReference>
<keyword evidence="4" id="KW-0133">Cell shape</keyword>
<feature type="region of interest" description="Disordered" evidence="9">
    <location>
        <begin position="1"/>
        <end position="38"/>
    </location>
</feature>
<dbReference type="PROSITE" id="PS51191">
    <property type="entry name" value="FEMABX"/>
    <property type="match status" value="1"/>
</dbReference>
<dbReference type="Gene3D" id="3.40.630.30">
    <property type="match status" value="2"/>
</dbReference>
<dbReference type="Pfam" id="PF02388">
    <property type="entry name" value="FemAB"/>
    <property type="match status" value="1"/>
</dbReference>
<dbReference type="EMBL" id="RQSP01000005">
    <property type="protein sequence ID" value="KAB5608081.1"/>
    <property type="molecule type" value="Genomic_DNA"/>
</dbReference>
<reference evidence="10 11" key="1">
    <citation type="journal article" date="2019" name="Int. J. Syst. Evol. Microbiol.">
        <title>Bifidobacterium jacchi sp. nov., isolated from the faeces of a baby common marmoset (Callithrix jacchus).</title>
        <authorList>
            <person name="Modesto M."/>
            <person name="Watanabe K."/>
            <person name="Arita M."/>
            <person name="Satti M."/>
            <person name="Oki K."/>
            <person name="Sciavilla P."/>
            <person name="Patavino C."/>
            <person name="Camma C."/>
            <person name="Michelini S."/>
            <person name="Sgorbati B."/>
            <person name="Mattarelli P."/>
        </authorList>
    </citation>
    <scope>NUCLEOTIDE SEQUENCE [LARGE SCALE GENOMIC DNA]</scope>
    <source>
        <strain evidence="10 11">MRM 9.3</strain>
    </source>
</reference>
<evidence type="ECO:0000256" key="7">
    <source>
        <dbReference type="ARBA" id="ARBA00023316"/>
    </source>
</evidence>
<keyword evidence="7" id="KW-0961">Cell wall biogenesis/degradation</keyword>
<protein>
    <submittedName>
        <fullName evidence="10">Aminoacyltransferase</fullName>
    </submittedName>
</protein>
<dbReference type="GO" id="GO:0009252">
    <property type="term" value="P:peptidoglycan biosynthetic process"/>
    <property type="evidence" value="ECO:0007669"/>
    <property type="project" value="UniProtKB-KW"/>
</dbReference>
<keyword evidence="2" id="KW-0963">Cytoplasm</keyword>
<keyword evidence="6 10" id="KW-0012">Acyltransferase</keyword>
<gene>
    <name evidence="10" type="ORF">EHS19_02755</name>
</gene>
<dbReference type="InterPro" id="IPR003447">
    <property type="entry name" value="FEMABX"/>
</dbReference>
<comment type="similarity">
    <text evidence="1">Belongs to the FemABX family.</text>
</comment>
<dbReference type="Proteomes" id="UP000326336">
    <property type="component" value="Unassembled WGS sequence"/>
</dbReference>
<evidence type="ECO:0000256" key="5">
    <source>
        <dbReference type="ARBA" id="ARBA00022984"/>
    </source>
</evidence>
<dbReference type="InterPro" id="IPR050644">
    <property type="entry name" value="PG_Glycine_Bridge_Synth"/>
</dbReference>
<dbReference type="Gene3D" id="1.20.58.90">
    <property type="match status" value="1"/>
</dbReference>
<evidence type="ECO:0000256" key="8">
    <source>
        <dbReference type="SAM" id="Coils"/>
    </source>
</evidence>
<dbReference type="GO" id="GO:0008360">
    <property type="term" value="P:regulation of cell shape"/>
    <property type="evidence" value="ECO:0007669"/>
    <property type="project" value="UniProtKB-KW"/>
</dbReference>
<organism evidence="10 11">
    <name type="scientific">Bifidobacterium jacchi</name>
    <dbReference type="NCBI Taxonomy" id="2490545"/>
    <lineage>
        <taxon>Bacteria</taxon>
        <taxon>Bacillati</taxon>
        <taxon>Actinomycetota</taxon>
        <taxon>Actinomycetes</taxon>
        <taxon>Bifidobacteriales</taxon>
        <taxon>Bifidobacteriaceae</taxon>
        <taxon>Bifidobacterium</taxon>
    </lineage>
</organism>
<proteinExistence type="inferred from homology"/>
<evidence type="ECO:0000256" key="9">
    <source>
        <dbReference type="SAM" id="MobiDB-lite"/>
    </source>
</evidence>
<sequence length="459" mass="50870">MLHDDEPSTTPDSQVASAAQSAPAAAPATPAATHPATPAAPAASYRSVAITAEQFEAFSDAHPLGNFQQSPGMMRLAADQDGHDVDLVGIESDGELRGAAMMVTAKSHFGNEGSIWLGPLVDGRDPELVRAMTAAIEETAKSRHAYCVTCWPADVYRRRTSQGEPDGEANNTMMDNYAANGWQHHGFTRGYGEVVNRWVYVKDLTGIADDKALLKSYDKRTQWSVKRAQSMGVHVREIGEDEFDVFARIERQTAERRSFKAREEAYFHRFKKAFGGKAHFMLAEIHIAEYVADMEAKRKALREKVAQLQAKYDVHSTTRTERQLGEESRNLAAAEKRLAEAEVFAKDGDVLPAAASLFVEHPQEMVYLFSGSVAAYKPFYASALIQYEAMRLCLERGITRYNFYGISGVFDDPHDEGRGVLEFKQGFNGYVEELAGRLTLPVNGLRFHVSELAHKLLGR</sequence>
<evidence type="ECO:0000256" key="2">
    <source>
        <dbReference type="ARBA" id="ARBA00022490"/>
    </source>
</evidence>
<dbReference type="PANTHER" id="PTHR36174:SF2">
    <property type="entry name" value="AMINOACYLTRANSFERASE FEMA"/>
    <property type="match status" value="1"/>
</dbReference>
<evidence type="ECO:0000256" key="6">
    <source>
        <dbReference type="ARBA" id="ARBA00023315"/>
    </source>
</evidence>
<keyword evidence="5" id="KW-0573">Peptidoglycan synthesis</keyword>
<name>A0A5N5RMV2_9BIFI</name>
<dbReference type="PANTHER" id="PTHR36174">
    <property type="entry name" value="LIPID II:GLYCINE GLYCYLTRANSFERASE"/>
    <property type="match status" value="1"/>
</dbReference>
<dbReference type="InterPro" id="IPR016181">
    <property type="entry name" value="Acyl_CoA_acyltransferase"/>
</dbReference>
<evidence type="ECO:0000313" key="10">
    <source>
        <dbReference type="EMBL" id="KAB5608081.1"/>
    </source>
</evidence>
<comment type="caution">
    <text evidence="10">The sequence shown here is derived from an EMBL/GenBank/DDBJ whole genome shotgun (WGS) entry which is preliminary data.</text>
</comment>